<accession>A0A507CUB7</accession>
<dbReference type="AlphaFoldDB" id="A0A507CUB7"/>
<keyword evidence="2" id="KW-1185">Reference proteome</keyword>
<dbReference type="VEuPathDB" id="FungiDB:SeMB42_g05010"/>
<comment type="caution">
    <text evidence="1">The sequence shown here is derived from an EMBL/GenBank/DDBJ whole genome shotgun (WGS) entry which is preliminary data.</text>
</comment>
<organism evidence="1 2">
    <name type="scientific">Synchytrium endobioticum</name>
    <dbReference type="NCBI Taxonomy" id="286115"/>
    <lineage>
        <taxon>Eukaryota</taxon>
        <taxon>Fungi</taxon>
        <taxon>Fungi incertae sedis</taxon>
        <taxon>Chytridiomycota</taxon>
        <taxon>Chytridiomycota incertae sedis</taxon>
        <taxon>Chytridiomycetes</taxon>
        <taxon>Synchytriales</taxon>
        <taxon>Synchytriaceae</taxon>
        <taxon>Synchytrium</taxon>
    </lineage>
</organism>
<reference evidence="1 2" key="1">
    <citation type="journal article" date="2019" name="Sci. Rep.">
        <title>Comparative genomics of chytrid fungi reveal insights into the obligate biotrophic and pathogenic lifestyle of Synchytrium endobioticum.</title>
        <authorList>
            <person name="van de Vossenberg B.T.L.H."/>
            <person name="Warris S."/>
            <person name="Nguyen H.D.T."/>
            <person name="van Gent-Pelzer M.P.E."/>
            <person name="Joly D.L."/>
            <person name="van de Geest H.C."/>
            <person name="Bonants P.J.M."/>
            <person name="Smith D.S."/>
            <person name="Levesque C.A."/>
            <person name="van der Lee T.A.J."/>
        </authorList>
    </citation>
    <scope>NUCLEOTIDE SEQUENCE [LARGE SCALE GENOMIC DNA]</scope>
    <source>
        <strain evidence="1 2">MB42</strain>
    </source>
</reference>
<gene>
    <name evidence="1" type="ORF">SeMB42_g05010</name>
</gene>
<proteinExistence type="predicted"/>
<evidence type="ECO:0000313" key="2">
    <source>
        <dbReference type="Proteomes" id="UP000317494"/>
    </source>
</evidence>
<sequence>MGQRPWTIMKRPDKTLNILQHSPRAVCMKHTVDRITHALERSTNKSFHPASQFPNANTTKYKAILDEKSSVKQATEEAIRKGVQTEGGTPKRIPFTNDEEKEIRRCRLETGDNGWTTFVWLTGPEHCWFAL</sequence>
<dbReference type="EMBL" id="QEAN01000222">
    <property type="protein sequence ID" value="TPX42747.1"/>
    <property type="molecule type" value="Genomic_DNA"/>
</dbReference>
<evidence type="ECO:0000313" key="1">
    <source>
        <dbReference type="EMBL" id="TPX42747.1"/>
    </source>
</evidence>
<dbReference type="Proteomes" id="UP000317494">
    <property type="component" value="Unassembled WGS sequence"/>
</dbReference>
<name>A0A507CUB7_9FUNG</name>
<protein>
    <submittedName>
        <fullName evidence="1">Uncharacterized protein</fullName>
    </submittedName>
</protein>